<protein>
    <submittedName>
        <fullName evidence="2">Uncharacterized protein</fullName>
    </submittedName>
</protein>
<evidence type="ECO:0000256" key="1">
    <source>
        <dbReference type="SAM" id="MobiDB-lite"/>
    </source>
</evidence>
<dbReference type="Gramene" id="KMS65016">
    <property type="protein sequence ID" value="KMS65016"/>
    <property type="gene ID" value="BVRB_040310"/>
</dbReference>
<keyword evidence="3" id="KW-1185">Reference proteome</keyword>
<feature type="compositionally biased region" description="Polar residues" evidence="1">
    <location>
        <begin position="1"/>
        <end position="10"/>
    </location>
</feature>
<gene>
    <name evidence="2" type="ORF">BVRB_040310</name>
</gene>
<proteinExistence type="predicted"/>
<sequence>QSNGVSNRSFPGSFEAVRQQAGSKNTKSRPGPGSGHIPRGRQSVPEPRGQTPNRVDNFRAPASVPDRSFCRERNPDSEWLDRPKDSASGRLETSGDFNPNRERLGLSPNPRRRVLQRKRFHHAAPDPSAIKRQASSQSGLHAIQRPSSAAQTTHTDQQTAHQKDMSRDNVTTVFQKSTATLALDDILGA</sequence>
<dbReference type="Proteomes" id="UP000035740">
    <property type="component" value="Unassembled WGS sequence"/>
</dbReference>
<feature type="compositionally biased region" description="Basic residues" evidence="1">
    <location>
        <begin position="110"/>
        <end position="122"/>
    </location>
</feature>
<name>A0A0J7YN68_BETVV</name>
<evidence type="ECO:0000313" key="3">
    <source>
        <dbReference type="Proteomes" id="UP000035740"/>
    </source>
</evidence>
<accession>A0A0J7YN68</accession>
<feature type="compositionally biased region" description="Basic and acidic residues" evidence="1">
    <location>
        <begin position="68"/>
        <end position="87"/>
    </location>
</feature>
<evidence type="ECO:0000313" key="2">
    <source>
        <dbReference type="EMBL" id="KMS65016.1"/>
    </source>
</evidence>
<feature type="compositionally biased region" description="Low complexity" evidence="1">
    <location>
        <begin position="149"/>
        <end position="160"/>
    </location>
</feature>
<feature type="non-terminal residue" evidence="2">
    <location>
        <position position="189"/>
    </location>
</feature>
<reference evidence="2 3" key="1">
    <citation type="journal article" date="2014" name="Nature">
        <title>The genome of the recently domesticated crop plant sugar beet (Beta vulgaris).</title>
        <authorList>
            <person name="Dohm J.C."/>
            <person name="Minoche A.E."/>
            <person name="Holtgrawe D."/>
            <person name="Capella-Gutierrez S."/>
            <person name="Zakrzewski F."/>
            <person name="Tafer H."/>
            <person name="Rupp O."/>
            <person name="Sorensen T.R."/>
            <person name="Stracke R."/>
            <person name="Reinhardt R."/>
            <person name="Goesmann A."/>
            <person name="Kraft T."/>
            <person name="Schulz B."/>
            <person name="Stadler P.F."/>
            <person name="Schmidt T."/>
            <person name="Gabaldon T."/>
            <person name="Lehrach H."/>
            <person name="Weisshaar B."/>
            <person name="Himmelbauer H."/>
        </authorList>
    </citation>
    <scope>NUCLEOTIDE SEQUENCE [LARGE SCALE GENOMIC DNA]</scope>
    <source>
        <tissue evidence="2">Taproot</tissue>
    </source>
</reference>
<dbReference type="EMBL" id="KQ116439">
    <property type="protein sequence ID" value="KMS65016.1"/>
    <property type="molecule type" value="Genomic_DNA"/>
</dbReference>
<feature type="non-terminal residue" evidence="2">
    <location>
        <position position="1"/>
    </location>
</feature>
<dbReference type="AlphaFoldDB" id="A0A0J7YN68"/>
<organism evidence="2 3">
    <name type="scientific">Beta vulgaris subsp. vulgaris</name>
    <name type="common">Beet</name>
    <dbReference type="NCBI Taxonomy" id="3555"/>
    <lineage>
        <taxon>Eukaryota</taxon>
        <taxon>Viridiplantae</taxon>
        <taxon>Streptophyta</taxon>
        <taxon>Embryophyta</taxon>
        <taxon>Tracheophyta</taxon>
        <taxon>Spermatophyta</taxon>
        <taxon>Magnoliopsida</taxon>
        <taxon>eudicotyledons</taxon>
        <taxon>Gunneridae</taxon>
        <taxon>Pentapetalae</taxon>
        <taxon>Caryophyllales</taxon>
        <taxon>Chenopodiaceae</taxon>
        <taxon>Betoideae</taxon>
        <taxon>Beta</taxon>
    </lineage>
</organism>
<feature type="region of interest" description="Disordered" evidence="1">
    <location>
        <begin position="1"/>
        <end position="169"/>
    </location>
</feature>